<dbReference type="SUPFAM" id="SSF57850">
    <property type="entry name" value="RING/U-box"/>
    <property type="match status" value="2"/>
</dbReference>
<dbReference type="EC" id="2.3.2.31" evidence="4"/>
<evidence type="ECO:0000256" key="3">
    <source>
        <dbReference type="ARBA" id="ARBA00004906"/>
    </source>
</evidence>
<keyword evidence="8" id="KW-0677">Repeat</keyword>
<dbReference type="STRING" id="329046.A0A1Y2CFE9"/>
<gene>
    <name evidence="17" type="ORF">BCR33DRAFT_716384</name>
</gene>
<dbReference type="EMBL" id="MCGO01000019">
    <property type="protein sequence ID" value="ORY45752.1"/>
    <property type="molecule type" value="Genomic_DNA"/>
</dbReference>
<dbReference type="PROSITE" id="PS00518">
    <property type="entry name" value="ZF_RING_1"/>
    <property type="match status" value="1"/>
</dbReference>
<dbReference type="InterPro" id="IPR013083">
    <property type="entry name" value="Znf_RING/FYVE/PHD"/>
</dbReference>
<comment type="caution">
    <text evidence="17">The sequence shown here is derived from an EMBL/GenBank/DDBJ whole genome shotgun (WGS) entry which is preliminary data.</text>
</comment>
<dbReference type="CDD" id="cd20341">
    <property type="entry name" value="BRcat_RBR_RNF14"/>
    <property type="match status" value="1"/>
</dbReference>
<evidence type="ECO:0000259" key="16">
    <source>
        <dbReference type="PROSITE" id="PS51873"/>
    </source>
</evidence>
<proteinExistence type="predicted"/>
<name>A0A1Y2CFE9_9FUNG</name>
<keyword evidence="13" id="KW-0472">Membrane</keyword>
<keyword evidence="6" id="KW-0812">Transmembrane</keyword>
<dbReference type="PROSITE" id="PS51873">
    <property type="entry name" value="TRIAD"/>
    <property type="match status" value="1"/>
</dbReference>
<keyword evidence="11" id="KW-0862">Zinc</keyword>
<evidence type="ECO:0000313" key="18">
    <source>
        <dbReference type="Proteomes" id="UP000193642"/>
    </source>
</evidence>
<dbReference type="GO" id="GO:0005737">
    <property type="term" value="C:cytoplasm"/>
    <property type="evidence" value="ECO:0007669"/>
    <property type="project" value="UniProtKB-ARBA"/>
</dbReference>
<dbReference type="PANTHER" id="PTHR11685">
    <property type="entry name" value="RBR FAMILY RING FINGER AND IBR DOMAIN-CONTAINING"/>
    <property type="match status" value="1"/>
</dbReference>
<dbReference type="OrthoDB" id="2154435at2759"/>
<evidence type="ECO:0000256" key="14">
    <source>
        <dbReference type="PROSITE-ProRule" id="PRU00175"/>
    </source>
</evidence>
<evidence type="ECO:0000256" key="4">
    <source>
        <dbReference type="ARBA" id="ARBA00012251"/>
    </source>
</evidence>
<keyword evidence="5" id="KW-0808">Transferase</keyword>
<dbReference type="GO" id="GO:0031090">
    <property type="term" value="C:organelle membrane"/>
    <property type="evidence" value="ECO:0007669"/>
    <property type="project" value="UniProtKB-ARBA"/>
</dbReference>
<dbReference type="SMART" id="SM00647">
    <property type="entry name" value="IBR"/>
    <property type="match status" value="1"/>
</dbReference>
<dbReference type="GO" id="GO:0008270">
    <property type="term" value="F:zinc ion binding"/>
    <property type="evidence" value="ECO:0007669"/>
    <property type="project" value="UniProtKB-KW"/>
</dbReference>
<dbReference type="PROSITE" id="PS50089">
    <property type="entry name" value="ZF_RING_2"/>
    <property type="match status" value="1"/>
</dbReference>
<keyword evidence="12" id="KW-1133">Transmembrane helix</keyword>
<dbReference type="InterPro" id="IPR018957">
    <property type="entry name" value="Znf_C3HC4_RING-type"/>
</dbReference>
<evidence type="ECO:0000259" key="15">
    <source>
        <dbReference type="PROSITE" id="PS50089"/>
    </source>
</evidence>
<reference evidence="17 18" key="1">
    <citation type="submission" date="2016-07" db="EMBL/GenBank/DDBJ databases">
        <title>Pervasive Adenine N6-methylation of Active Genes in Fungi.</title>
        <authorList>
            <consortium name="DOE Joint Genome Institute"/>
            <person name="Mondo S.J."/>
            <person name="Dannebaum R.O."/>
            <person name="Kuo R.C."/>
            <person name="Labutti K."/>
            <person name="Haridas S."/>
            <person name="Kuo A."/>
            <person name="Salamov A."/>
            <person name="Ahrendt S.R."/>
            <person name="Lipzen A."/>
            <person name="Sullivan W."/>
            <person name="Andreopoulos W.B."/>
            <person name="Clum A."/>
            <person name="Lindquist E."/>
            <person name="Daum C."/>
            <person name="Ramamoorthy G.K."/>
            <person name="Gryganskyi A."/>
            <person name="Culley D."/>
            <person name="Magnuson J.K."/>
            <person name="James T.Y."/>
            <person name="O'Malley M.A."/>
            <person name="Stajich J.E."/>
            <person name="Spatafora J.W."/>
            <person name="Visel A."/>
            <person name="Grigoriev I.V."/>
        </authorList>
    </citation>
    <scope>NUCLEOTIDE SEQUENCE [LARGE SCALE GENOMIC DNA]</scope>
    <source>
        <strain evidence="17 18">JEL800</strain>
    </source>
</reference>
<dbReference type="AlphaFoldDB" id="A0A1Y2CFE9"/>
<accession>A0A1Y2CFE9</accession>
<comment type="catalytic activity">
    <reaction evidence="1">
        <text>[E2 ubiquitin-conjugating enzyme]-S-ubiquitinyl-L-cysteine + [acceptor protein]-L-lysine = [E2 ubiquitin-conjugating enzyme]-L-cysteine + [acceptor protein]-N(6)-ubiquitinyl-L-lysine.</text>
        <dbReference type="EC" id="2.3.2.31"/>
    </reaction>
</comment>
<dbReference type="InterPro" id="IPR001841">
    <property type="entry name" value="Znf_RING"/>
</dbReference>
<dbReference type="Pfam" id="PF01485">
    <property type="entry name" value="IBR"/>
    <property type="match status" value="1"/>
</dbReference>
<evidence type="ECO:0000256" key="11">
    <source>
        <dbReference type="ARBA" id="ARBA00022833"/>
    </source>
</evidence>
<dbReference type="InterPro" id="IPR002867">
    <property type="entry name" value="IBR_dom"/>
</dbReference>
<dbReference type="InterPro" id="IPR044066">
    <property type="entry name" value="TRIAD_supradom"/>
</dbReference>
<comment type="pathway">
    <text evidence="3">Protein modification; protein ubiquitination.</text>
</comment>
<keyword evidence="9 14" id="KW-0863">Zinc-finger</keyword>
<keyword evidence="7" id="KW-0479">Metal-binding</keyword>
<dbReference type="InterPro" id="IPR017907">
    <property type="entry name" value="Znf_RING_CS"/>
</dbReference>
<dbReference type="GO" id="GO:0016567">
    <property type="term" value="P:protein ubiquitination"/>
    <property type="evidence" value="ECO:0007669"/>
    <property type="project" value="InterPro"/>
</dbReference>
<evidence type="ECO:0000256" key="9">
    <source>
        <dbReference type="ARBA" id="ARBA00022771"/>
    </source>
</evidence>
<evidence type="ECO:0000256" key="1">
    <source>
        <dbReference type="ARBA" id="ARBA00001798"/>
    </source>
</evidence>
<evidence type="ECO:0000256" key="6">
    <source>
        <dbReference type="ARBA" id="ARBA00022692"/>
    </source>
</evidence>
<evidence type="ECO:0000256" key="8">
    <source>
        <dbReference type="ARBA" id="ARBA00022737"/>
    </source>
</evidence>
<evidence type="ECO:0000256" key="12">
    <source>
        <dbReference type="ARBA" id="ARBA00022989"/>
    </source>
</evidence>
<evidence type="ECO:0000313" key="17">
    <source>
        <dbReference type="EMBL" id="ORY45752.1"/>
    </source>
</evidence>
<comment type="subcellular location">
    <subcellularLocation>
        <location evidence="2">Membrane</location>
        <topology evidence="2">Single-pass membrane protein</topology>
    </subcellularLocation>
</comment>
<dbReference type="Pfam" id="PF00097">
    <property type="entry name" value="zf-C3HC4"/>
    <property type="match status" value="1"/>
</dbReference>
<evidence type="ECO:0000256" key="5">
    <source>
        <dbReference type="ARBA" id="ARBA00022679"/>
    </source>
</evidence>
<dbReference type="FunFam" id="3.30.40.10:FF:000051">
    <property type="entry name" value="RBR-type E3 ubiquitin transferase"/>
    <property type="match status" value="1"/>
</dbReference>
<evidence type="ECO:0000256" key="7">
    <source>
        <dbReference type="ARBA" id="ARBA00022723"/>
    </source>
</evidence>
<keyword evidence="18" id="KW-1185">Reference proteome</keyword>
<keyword evidence="10" id="KW-0833">Ubl conjugation pathway</keyword>
<dbReference type="Gene3D" id="3.30.40.10">
    <property type="entry name" value="Zinc/RING finger domain, C3HC4 (zinc finger)"/>
    <property type="match status" value="1"/>
</dbReference>
<dbReference type="InterPro" id="IPR031127">
    <property type="entry name" value="E3_UB_ligase_RBR"/>
</dbReference>
<feature type="domain" description="RING-type" evidence="16">
    <location>
        <begin position="97"/>
        <end position="307"/>
    </location>
</feature>
<evidence type="ECO:0000256" key="10">
    <source>
        <dbReference type="ARBA" id="ARBA00022786"/>
    </source>
</evidence>
<organism evidence="17 18">
    <name type="scientific">Rhizoclosmatium globosum</name>
    <dbReference type="NCBI Taxonomy" id="329046"/>
    <lineage>
        <taxon>Eukaryota</taxon>
        <taxon>Fungi</taxon>
        <taxon>Fungi incertae sedis</taxon>
        <taxon>Chytridiomycota</taxon>
        <taxon>Chytridiomycota incertae sedis</taxon>
        <taxon>Chytridiomycetes</taxon>
        <taxon>Chytridiales</taxon>
        <taxon>Chytriomycetaceae</taxon>
        <taxon>Rhizoclosmatium</taxon>
    </lineage>
</organism>
<dbReference type="Proteomes" id="UP000193642">
    <property type="component" value="Unassembled WGS sequence"/>
</dbReference>
<evidence type="ECO:0000256" key="2">
    <source>
        <dbReference type="ARBA" id="ARBA00004167"/>
    </source>
</evidence>
<protein>
    <recommendedName>
        <fullName evidence="4">RBR-type E3 ubiquitin transferase</fullName>
        <ecNumber evidence="4">2.3.2.31</ecNumber>
    </recommendedName>
</protein>
<feature type="domain" description="RING-type" evidence="15">
    <location>
        <begin position="101"/>
        <end position="146"/>
    </location>
</feature>
<evidence type="ECO:0000256" key="13">
    <source>
        <dbReference type="ARBA" id="ARBA00023136"/>
    </source>
</evidence>
<sequence length="307" mass="34086">MPQSYPIQEGLVFTVGASWLSESQIEALTAKVKDLSLSLVQLHSVALFELAQLIQTETIPLLGLLDSGDCLTISDQNVIDEIIAHDRQHSLHLFNQSTITCEICFDSKLGESCVKLPCNHAYCKSCLTSYYTSTIMASDITQVSCPHESCKRAKSAPLPPITLEPLLSKDLVSRYEALLSRHLALQQTDLVFCPRPHCRAPTSRQKDDTTTTRDSPQSTLCICPNCSYTFCFYCSKSYHPGSFCIIPPSSILQIQQEYRSTLTAPDKRDTLLKIVCNTHFCFHCGEKLFLGRNGGVGEHYGRIGGKL</sequence>
<dbReference type="GO" id="GO:0061630">
    <property type="term" value="F:ubiquitin protein ligase activity"/>
    <property type="evidence" value="ECO:0007669"/>
    <property type="project" value="UniProtKB-EC"/>
</dbReference>